<dbReference type="AlphaFoldDB" id="A0A6N6VHW6"/>
<dbReference type="RefSeq" id="WP_152215440.1">
    <property type="nucleotide sequence ID" value="NZ_WESC01000005.1"/>
</dbReference>
<evidence type="ECO:0000313" key="2">
    <source>
        <dbReference type="Proteomes" id="UP000468901"/>
    </source>
</evidence>
<evidence type="ECO:0000313" key="1">
    <source>
        <dbReference type="EMBL" id="KAB7740686.1"/>
    </source>
</evidence>
<sequence>MSVASRSSDIPIQGEASYAPDEGRFRTKTGWWQPNAALAADFYNARYARNGVDLTLGDALATVRSSAHFLAGPDGVYQSFATNTLARITAVGAYIGRQVTNKCTNYNANPASTAGVTKYGTGSVLSIVDDQAALAAAGLQNIATSGKVYKLDNSAGASEGGVMFSGSAGNVNKHTASVYMRTVGGTACVAINSSIASAFDTYAAYSRVAVTGTPVDTGRGAQIKVAAGGTAYFILNQLEENTFTTPPIATAGAAATRYASDVQAASMGWFNAAGLASGGAALIVPNYASVGHGVSRTLFELSDGTANNLVRAHVDASDKPALVIVAGGVTQIDTALSAAVALGRKPLAFGWGAGGGYVVDRTGNVASFGAITLPGGLSVLRLGSSVAGNYLNAKLEQIHICGTIQQTDGQTWAVTA</sequence>
<comment type="caution">
    <text evidence="1">The sequence shown here is derived from an EMBL/GenBank/DDBJ whole genome shotgun (WGS) entry which is preliminary data.</text>
</comment>
<name>A0A6N6VHW6_9HYPH</name>
<organism evidence="1 2">
    <name type="scientific">Parvibaculum sedimenti</name>
    <dbReference type="NCBI Taxonomy" id="2608632"/>
    <lineage>
        <taxon>Bacteria</taxon>
        <taxon>Pseudomonadati</taxon>
        <taxon>Pseudomonadota</taxon>
        <taxon>Alphaproteobacteria</taxon>
        <taxon>Hyphomicrobiales</taxon>
        <taxon>Parvibaculaceae</taxon>
        <taxon>Parvibaculum</taxon>
    </lineage>
</organism>
<gene>
    <name evidence="1" type="ORF">F2P47_06450</name>
</gene>
<protein>
    <submittedName>
        <fullName evidence="1">Uncharacterized protein</fullName>
    </submittedName>
</protein>
<dbReference type="Proteomes" id="UP000468901">
    <property type="component" value="Unassembled WGS sequence"/>
</dbReference>
<accession>A0A6N6VHW6</accession>
<dbReference type="EMBL" id="WESC01000005">
    <property type="protein sequence ID" value="KAB7740686.1"/>
    <property type="molecule type" value="Genomic_DNA"/>
</dbReference>
<reference evidence="1 2" key="1">
    <citation type="submission" date="2019-09" db="EMBL/GenBank/DDBJ databases">
        <title>Parvibaculum sedimenti sp. nov., isolated from sediment.</title>
        <authorList>
            <person name="Wang Y."/>
        </authorList>
    </citation>
    <scope>NUCLEOTIDE SEQUENCE [LARGE SCALE GENOMIC DNA]</scope>
    <source>
        <strain evidence="1 2">HXT-9</strain>
    </source>
</reference>
<proteinExistence type="predicted"/>
<keyword evidence="2" id="KW-1185">Reference proteome</keyword>